<name>A0AA41XBK6_9BACI</name>
<accession>A0AA41XBK6</accession>
<evidence type="ECO:0000256" key="5">
    <source>
        <dbReference type="ARBA" id="ARBA00023136"/>
    </source>
</evidence>
<dbReference type="AlphaFoldDB" id="A0AA41XBK6"/>
<reference evidence="7" key="1">
    <citation type="submission" date="2022-07" db="EMBL/GenBank/DDBJ databases">
        <authorList>
            <person name="Li W.-J."/>
            <person name="Deng Q.-Q."/>
        </authorList>
    </citation>
    <scope>NUCLEOTIDE SEQUENCE</scope>
    <source>
        <strain evidence="7">SYSU M60031</strain>
    </source>
</reference>
<dbReference type="RefSeq" id="WP_254760593.1">
    <property type="nucleotide sequence ID" value="NZ_JANCLT010000013.1"/>
</dbReference>
<dbReference type="NCBIfam" id="NF002586">
    <property type="entry name" value="PRK02237.1"/>
    <property type="match status" value="1"/>
</dbReference>
<keyword evidence="4 6" id="KW-1133">Transmembrane helix</keyword>
<organism evidence="7 8">
    <name type="scientific">Ectobacillus ponti</name>
    <dbReference type="NCBI Taxonomy" id="2961894"/>
    <lineage>
        <taxon>Bacteria</taxon>
        <taxon>Bacillati</taxon>
        <taxon>Bacillota</taxon>
        <taxon>Bacilli</taxon>
        <taxon>Bacillales</taxon>
        <taxon>Bacillaceae</taxon>
        <taxon>Ectobacillus</taxon>
    </lineage>
</organism>
<evidence type="ECO:0000256" key="1">
    <source>
        <dbReference type="ARBA" id="ARBA00004127"/>
    </source>
</evidence>
<evidence type="ECO:0000313" key="8">
    <source>
        <dbReference type="Proteomes" id="UP001156102"/>
    </source>
</evidence>
<dbReference type="PANTHER" id="PTHR36116:SF1">
    <property type="entry name" value="UPF0060 MEMBRANE PROTEIN YNFA"/>
    <property type="match status" value="1"/>
</dbReference>
<keyword evidence="8" id="KW-1185">Reference proteome</keyword>
<feature type="transmembrane region" description="Helical" evidence="6">
    <location>
        <begin position="59"/>
        <end position="76"/>
    </location>
</feature>
<feature type="transmembrane region" description="Helical" evidence="6">
    <location>
        <begin position="88"/>
        <end position="104"/>
    </location>
</feature>
<evidence type="ECO:0000256" key="6">
    <source>
        <dbReference type="HAMAP-Rule" id="MF_00010"/>
    </source>
</evidence>
<sequence length="106" mass="11640">MKAIAIFVLAGLAEIGGGYLMWKWLREGASGWLGVLGGLILVLYGIIATWQVFSSFGRVYAAYGGIFIVMSLLWGRWVDKKLPDTYDWIGGLICIIGVVVMLLPRS</sequence>
<keyword evidence="3 6" id="KW-0812">Transmembrane</keyword>
<gene>
    <name evidence="7" type="ORF">NK662_19305</name>
</gene>
<comment type="caution">
    <text evidence="7">The sequence shown here is derived from an EMBL/GenBank/DDBJ whole genome shotgun (WGS) entry which is preliminary data.</text>
</comment>
<dbReference type="InterPro" id="IPR003844">
    <property type="entry name" value="UPF0060"/>
</dbReference>
<comment type="subcellular location">
    <subcellularLocation>
        <location evidence="6">Cell membrane</location>
        <topology evidence="6">Multi-pass membrane protein</topology>
    </subcellularLocation>
    <subcellularLocation>
        <location evidence="1">Endomembrane system</location>
        <topology evidence="1">Multi-pass membrane protein</topology>
    </subcellularLocation>
</comment>
<dbReference type="PANTHER" id="PTHR36116">
    <property type="entry name" value="UPF0060 MEMBRANE PROTEIN YNFA"/>
    <property type="match status" value="1"/>
</dbReference>
<evidence type="ECO:0000313" key="7">
    <source>
        <dbReference type="EMBL" id="MCP8970668.1"/>
    </source>
</evidence>
<keyword evidence="5 6" id="KW-0472">Membrane</keyword>
<evidence type="ECO:0000256" key="4">
    <source>
        <dbReference type="ARBA" id="ARBA00022989"/>
    </source>
</evidence>
<proteinExistence type="inferred from homology"/>
<dbReference type="GO" id="GO:0005886">
    <property type="term" value="C:plasma membrane"/>
    <property type="evidence" value="ECO:0007669"/>
    <property type="project" value="UniProtKB-SubCell"/>
</dbReference>
<dbReference type="Pfam" id="PF02694">
    <property type="entry name" value="UPF0060"/>
    <property type="match status" value="1"/>
</dbReference>
<dbReference type="HAMAP" id="MF_00010">
    <property type="entry name" value="UPF0060"/>
    <property type="match status" value="1"/>
</dbReference>
<dbReference type="EMBL" id="JANCLT010000013">
    <property type="protein sequence ID" value="MCP8970668.1"/>
    <property type="molecule type" value="Genomic_DNA"/>
</dbReference>
<protein>
    <submittedName>
        <fullName evidence="7">YnfA family protein</fullName>
    </submittedName>
</protein>
<evidence type="ECO:0000256" key="3">
    <source>
        <dbReference type="ARBA" id="ARBA00022692"/>
    </source>
</evidence>
<feature type="transmembrane region" description="Helical" evidence="6">
    <location>
        <begin position="29"/>
        <end position="47"/>
    </location>
</feature>
<dbReference type="Proteomes" id="UP001156102">
    <property type="component" value="Unassembled WGS sequence"/>
</dbReference>
<dbReference type="SUPFAM" id="SSF103481">
    <property type="entry name" value="Multidrug resistance efflux transporter EmrE"/>
    <property type="match status" value="1"/>
</dbReference>
<evidence type="ECO:0000256" key="2">
    <source>
        <dbReference type="ARBA" id="ARBA00022475"/>
    </source>
</evidence>
<dbReference type="InterPro" id="IPR037185">
    <property type="entry name" value="EmrE-like"/>
</dbReference>
<keyword evidence="2 6" id="KW-1003">Cell membrane</keyword>
<comment type="similarity">
    <text evidence="6">Belongs to the UPF0060 family.</text>
</comment>